<dbReference type="Proteomes" id="UP000596661">
    <property type="component" value="Chromosome 6"/>
</dbReference>
<name>A0A803R7B1_CANSA</name>
<dbReference type="Gramene" id="novel_model_5947_5bd9a17a">
    <property type="protein sequence ID" value="cds.novel_model_5947_5bd9a17a"/>
    <property type="gene ID" value="novel_gene_3043_5bd9a17a"/>
</dbReference>
<keyword evidence="2" id="KW-1185">Reference proteome</keyword>
<dbReference type="EMBL" id="UZAU01000623">
    <property type="status" value="NOT_ANNOTATED_CDS"/>
    <property type="molecule type" value="Genomic_DNA"/>
</dbReference>
<evidence type="ECO:0000313" key="1">
    <source>
        <dbReference type="EnsemblPlants" id="cds.novel_model_5947_5bd9a17a"/>
    </source>
</evidence>
<dbReference type="AlphaFoldDB" id="A0A803R7B1"/>
<protein>
    <submittedName>
        <fullName evidence="1">Uncharacterized protein</fullName>
    </submittedName>
</protein>
<reference evidence="1" key="2">
    <citation type="submission" date="2021-03" db="UniProtKB">
        <authorList>
            <consortium name="EnsemblPlants"/>
        </authorList>
    </citation>
    <scope>IDENTIFICATION</scope>
</reference>
<sequence>MENRTEPVRSNGPQKFNQRLRFKTRDSIFGGGRNLITTFWLLPAATAYSGGSGSSFGAASFTASFTLR</sequence>
<proteinExistence type="predicted"/>
<dbReference type="EnsemblPlants" id="novel_model_5947_5bd9a17a">
    <property type="protein sequence ID" value="cds.novel_model_5947_5bd9a17a"/>
    <property type="gene ID" value="novel_gene_3043_5bd9a17a"/>
</dbReference>
<evidence type="ECO:0000313" key="2">
    <source>
        <dbReference type="Proteomes" id="UP000596661"/>
    </source>
</evidence>
<organism evidence="1 2">
    <name type="scientific">Cannabis sativa</name>
    <name type="common">Hemp</name>
    <name type="synonym">Marijuana</name>
    <dbReference type="NCBI Taxonomy" id="3483"/>
    <lineage>
        <taxon>Eukaryota</taxon>
        <taxon>Viridiplantae</taxon>
        <taxon>Streptophyta</taxon>
        <taxon>Embryophyta</taxon>
        <taxon>Tracheophyta</taxon>
        <taxon>Spermatophyta</taxon>
        <taxon>Magnoliopsida</taxon>
        <taxon>eudicotyledons</taxon>
        <taxon>Gunneridae</taxon>
        <taxon>Pentapetalae</taxon>
        <taxon>rosids</taxon>
        <taxon>fabids</taxon>
        <taxon>Rosales</taxon>
        <taxon>Cannabaceae</taxon>
        <taxon>Cannabis</taxon>
    </lineage>
</organism>
<reference evidence="1" key="1">
    <citation type="submission" date="2018-11" db="EMBL/GenBank/DDBJ databases">
        <authorList>
            <person name="Grassa J C."/>
        </authorList>
    </citation>
    <scope>NUCLEOTIDE SEQUENCE [LARGE SCALE GENOMIC DNA]</scope>
</reference>
<accession>A0A803R7B1</accession>